<organism evidence="2 3">
    <name type="scientific">Nephila pilipes</name>
    <name type="common">Giant wood spider</name>
    <name type="synonym">Nephila maculata</name>
    <dbReference type="NCBI Taxonomy" id="299642"/>
    <lineage>
        <taxon>Eukaryota</taxon>
        <taxon>Metazoa</taxon>
        <taxon>Ecdysozoa</taxon>
        <taxon>Arthropoda</taxon>
        <taxon>Chelicerata</taxon>
        <taxon>Arachnida</taxon>
        <taxon>Araneae</taxon>
        <taxon>Araneomorphae</taxon>
        <taxon>Entelegynae</taxon>
        <taxon>Araneoidea</taxon>
        <taxon>Nephilidae</taxon>
        <taxon>Nephila</taxon>
    </lineage>
</organism>
<accession>A0A8X6QNC5</accession>
<comment type="caution">
    <text evidence="2">The sequence shown here is derived from an EMBL/GenBank/DDBJ whole genome shotgun (WGS) entry which is preliminary data.</text>
</comment>
<sequence length="106" mass="12184">MKHLRDEKQKASSSRMLCFPSETTPTMHCYSAVRASIGHLGTHHRPHSCLSPSPKHSNGHHRAATIPWFDERTPDINESINKTLRQLMTQRKHLCFILTRRKMVSG</sequence>
<dbReference type="AlphaFoldDB" id="A0A8X6QNC5"/>
<gene>
    <name evidence="2" type="ORF">NPIL_548621</name>
</gene>
<dbReference type="EMBL" id="BMAW01034617">
    <property type="protein sequence ID" value="GFU35983.1"/>
    <property type="molecule type" value="Genomic_DNA"/>
</dbReference>
<proteinExistence type="predicted"/>
<reference evidence="2" key="1">
    <citation type="submission" date="2020-08" db="EMBL/GenBank/DDBJ databases">
        <title>Multicomponent nature underlies the extraordinary mechanical properties of spider dragline silk.</title>
        <authorList>
            <person name="Kono N."/>
            <person name="Nakamura H."/>
            <person name="Mori M."/>
            <person name="Yoshida Y."/>
            <person name="Ohtoshi R."/>
            <person name="Malay A.D."/>
            <person name="Moran D.A.P."/>
            <person name="Tomita M."/>
            <person name="Numata K."/>
            <person name="Arakawa K."/>
        </authorList>
    </citation>
    <scope>NUCLEOTIDE SEQUENCE</scope>
</reference>
<dbReference type="Proteomes" id="UP000887013">
    <property type="component" value="Unassembled WGS sequence"/>
</dbReference>
<name>A0A8X6QNC5_NEPPI</name>
<protein>
    <submittedName>
        <fullName evidence="2">Uncharacterized protein</fullName>
    </submittedName>
</protein>
<keyword evidence="3" id="KW-1185">Reference proteome</keyword>
<feature type="region of interest" description="Disordered" evidence="1">
    <location>
        <begin position="41"/>
        <end position="66"/>
    </location>
</feature>
<evidence type="ECO:0000256" key="1">
    <source>
        <dbReference type="SAM" id="MobiDB-lite"/>
    </source>
</evidence>
<evidence type="ECO:0000313" key="3">
    <source>
        <dbReference type="Proteomes" id="UP000887013"/>
    </source>
</evidence>
<evidence type="ECO:0000313" key="2">
    <source>
        <dbReference type="EMBL" id="GFU35983.1"/>
    </source>
</evidence>